<dbReference type="InterPro" id="IPR037069">
    <property type="entry name" value="AcylCoA_DH/ox_N_sf"/>
</dbReference>
<reference evidence="11 12" key="1">
    <citation type="submission" date="2015-09" db="EMBL/GenBank/DDBJ databases">
        <authorList>
            <consortium name="Swine Surveillance"/>
        </authorList>
    </citation>
    <scope>NUCLEOTIDE SEQUENCE [LARGE SCALE GENOMIC DNA]</scope>
    <source>
        <strain evidence="11 12">CECT 4357</strain>
    </source>
</reference>
<dbReference type="Gene3D" id="1.10.540.10">
    <property type="entry name" value="Acyl-CoA dehydrogenase/oxidase, N-terminal domain"/>
    <property type="match status" value="1"/>
</dbReference>
<feature type="domain" description="Acyl-CoA dehydrogenase/oxidase C-terminal" evidence="8">
    <location>
        <begin position="239"/>
        <end position="387"/>
    </location>
</feature>
<dbReference type="PANTHER" id="PTHR48083:SF13">
    <property type="entry name" value="ACYL-COA DEHYDROGENASE FAMILY MEMBER 11"/>
    <property type="match status" value="1"/>
</dbReference>
<dbReference type="GO" id="GO:0005737">
    <property type="term" value="C:cytoplasm"/>
    <property type="evidence" value="ECO:0007669"/>
    <property type="project" value="TreeGrafter"/>
</dbReference>
<comment type="similarity">
    <text evidence="2 7">Belongs to the acyl-CoA dehydrogenase family.</text>
</comment>
<sequence>MIAFDPTPEQDALRARIETFVMDKIAPYEKDPRNTAHGPTEELRIELNGLARDAGLFTPHVPERWGGMGLDHVSMAIAFEACGLSPLGPIAMHCAAPDEGNMNLLDKVATEAQKERWLKPFAAGDFRSCFSMTEPWGAGADPSAMKTKARYDGDDFVVNGIKWLITGAKGAGFTIIFCDVEADGDKPGGPTMLISDMDAPGIELSRELDTLDSSFTNGHWEVTFNDLRIPAQNVLGEVGEGFRYVQVRLAPARLTHCMRWLGGTVRAQRIALDYARKREAFGKPIGRHGEIGAMLAENEMELQQCRLMVWWACALLDKGEHGRHESSMVKTSVSEALFRVADRCVQVLGGMGVTGDTVVEQIFRETRAFRIYDGPSEVHKWAISRRIMKNG</sequence>
<dbReference type="PANTHER" id="PTHR48083">
    <property type="entry name" value="MEDIUM-CHAIN SPECIFIC ACYL-COA DEHYDROGENASE, MITOCHONDRIAL-RELATED"/>
    <property type="match status" value="1"/>
</dbReference>
<accession>A0A0P1FEZ2</accession>
<dbReference type="InterPro" id="IPR013786">
    <property type="entry name" value="AcylCoA_DH/ox_N"/>
</dbReference>
<dbReference type="Proteomes" id="UP000051587">
    <property type="component" value="Unassembled WGS sequence"/>
</dbReference>
<dbReference type="GO" id="GO:0050660">
    <property type="term" value="F:flavin adenine dinucleotide binding"/>
    <property type="evidence" value="ECO:0007669"/>
    <property type="project" value="InterPro"/>
</dbReference>
<evidence type="ECO:0000313" key="11">
    <source>
        <dbReference type="EMBL" id="CUH66568.1"/>
    </source>
</evidence>
<evidence type="ECO:0000256" key="2">
    <source>
        <dbReference type="ARBA" id="ARBA00009347"/>
    </source>
</evidence>
<protein>
    <submittedName>
        <fullName evidence="11">(R)-benzylsuccinyl-CoA dehydrogenase</fullName>
        <ecNumber evidence="11">1.3.8.3</ecNumber>
    </submittedName>
</protein>
<feature type="domain" description="Acyl-CoA oxidase/dehydrogenase middle" evidence="9">
    <location>
        <begin position="129"/>
        <end position="226"/>
    </location>
</feature>
<evidence type="ECO:0000256" key="6">
    <source>
        <dbReference type="ARBA" id="ARBA00023002"/>
    </source>
</evidence>
<dbReference type="InterPro" id="IPR009075">
    <property type="entry name" value="AcylCo_DH/oxidase_C"/>
</dbReference>
<comment type="subunit">
    <text evidence="3">Homodimer.</text>
</comment>
<evidence type="ECO:0000256" key="5">
    <source>
        <dbReference type="ARBA" id="ARBA00022827"/>
    </source>
</evidence>
<dbReference type="SUPFAM" id="SSF47203">
    <property type="entry name" value="Acyl-CoA dehydrogenase C-terminal domain-like"/>
    <property type="match status" value="1"/>
</dbReference>
<dbReference type="InterPro" id="IPR036250">
    <property type="entry name" value="AcylCo_DH-like_C"/>
</dbReference>
<dbReference type="GO" id="GO:0003995">
    <property type="term" value="F:acyl-CoA dehydrogenase activity"/>
    <property type="evidence" value="ECO:0007669"/>
    <property type="project" value="TreeGrafter"/>
</dbReference>
<dbReference type="InterPro" id="IPR006091">
    <property type="entry name" value="Acyl-CoA_Oxase/DH_mid-dom"/>
</dbReference>
<organism evidence="11 12">
    <name type="scientific">Thalassovita gelatinovora</name>
    <name type="common">Thalassobius gelatinovorus</name>
    <dbReference type="NCBI Taxonomy" id="53501"/>
    <lineage>
        <taxon>Bacteria</taxon>
        <taxon>Pseudomonadati</taxon>
        <taxon>Pseudomonadota</taxon>
        <taxon>Alphaproteobacteria</taxon>
        <taxon>Rhodobacterales</taxon>
        <taxon>Roseobacteraceae</taxon>
        <taxon>Thalassovita</taxon>
    </lineage>
</organism>
<dbReference type="AlphaFoldDB" id="A0A0P1FEZ2"/>
<feature type="domain" description="Acyl-CoA dehydrogenase/oxidase N-terminal" evidence="10">
    <location>
        <begin position="7"/>
        <end position="125"/>
    </location>
</feature>
<dbReference type="InterPro" id="IPR009100">
    <property type="entry name" value="AcylCoA_DH/oxidase_NM_dom_sf"/>
</dbReference>
<dbReference type="Gene3D" id="2.40.110.10">
    <property type="entry name" value="Butyryl-CoA Dehydrogenase, subunit A, domain 2"/>
    <property type="match status" value="1"/>
</dbReference>
<evidence type="ECO:0000259" key="9">
    <source>
        <dbReference type="Pfam" id="PF02770"/>
    </source>
</evidence>
<dbReference type="GO" id="GO:0033734">
    <property type="term" value="F:(R)-benzylsuccinyl-CoA dehydrogenase activity"/>
    <property type="evidence" value="ECO:0007669"/>
    <property type="project" value="UniProtKB-EC"/>
</dbReference>
<evidence type="ECO:0000256" key="1">
    <source>
        <dbReference type="ARBA" id="ARBA00001974"/>
    </source>
</evidence>
<dbReference type="Gene3D" id="1.20.140.10">
    <property type="entry name" value="Butyryl-CoA Dehydrogenase, subunit A, domain 3"/>
    <property type="match status" value="1"/>
</dbReference>
<dbReference type="Pfam" id="PF00441">
    <property type="entry name" value="Acyl-CoA_dh_1"/>
    <property type="match status" value="1"/>
</dbReference>
<keyword evidence="12" id="KW-1185">Reference proteome</keyword>
<evidence type="ECO:0000256" key="3">
    <source>
        <dbReference type="ARBA" id="ARBA00011738"/>
    </source>
</evidence>
<dbReference type="GO" id="GO:0033539">
    <property type="term" value="P:fatty acid beta-oxidation using acyl-CoA dehydrogenase"/>
    <property type="evidence" value="ECO:0007669"/>
    <property type="project" value="TreeGrafter"/>
</dbReference>
<evidence type="ECO:0000313" key="12">
    <source>
        <dbReference type="Proteomes" id="UP000051587"/>
    </source>
</evidence>
<gene>
    <name evidence="11" type="primary">bbsG_2</name>
    <name evidence="11" type="ORF">TG4357_02488</name>
</gene>
<dbReference type="OrthoDB" id="9775090at2"/>
<evidence type="ECO:0000259" key="10">
    <source>
        <dbReference type="Pfam" id="PF02771"/>
    </source>
</evidence>
<comment type="cofactor">
    <cofactor evidence="1 7">
        <name>FAD</name>
        <dbReference type="ChEBI" id="CHEBI:57692"/>
    </cofactor>
</comment>
<dbReference type="Pfam" id="PF02770">
    <property type="entry name" value="Acyl-CoA_dh_M"/>
    <property type="match status" value="1"/>
</dbReference>
<proteinExistence type="inferred from homology"/>
<dbReference type="RefSeq" id="WP_058263219.1">
    <property type="nucleotide sequence ID" value="NZ_CP051181.1"/>
</dbReference>
<evidence type="ECO:0000256" key="4">
    <source>
        <dbReference type="ARBA" id="ARBA00022630"/>
    </source>
</evidence>
<dbReference type="STRING" id="53501.SAMN04488043_10524"/>
<dbReference type="Pfam" id="PF02771">
    <property type="entry name" value="Acyl-CoA_dh_N"/>
    <property type="match status" value="1"/>
</dbReference>
<keyword evidence="5 7" id="KW-0274">FAD</keyword>
<dbReference type="EC" id="1.3.8.3" evidence="11"/>
<keyword evidence="6 7" id="KW-0560">Oxidoreductase</keyword>
<name>A0A0P1FEZ2_THAGE</name>
<dbReference type="EMBL" id="CYSA01000025">
    <property type="protein sequence ID" value="CUH66568.1"/>
    <property type="molecule type" value="Genomic_DNA"/>
</dbReference>
<keyword evidence="4 7" id="KW-0285">Flavoprotein</keyword>
<dbReference type="InterPro" id="IPR046373">
    <property type="entry name" value="Acyl-CoA_Oxase/DH_mid-dom_sf"/>
</dbReference>
<dbReference type="SUPFAM" id="SSF56645">
    <property type="entry name" value="Acyl-CoA dehydrogenase NM domain-like"/>
    <property type="match status" value="1"/>
</dbReference>
<dbReference type="InterPro" id="IPR050741">
    <property type="entry name" value="Acyl-CoA_dehydrogenase"/>
</dbReference>
<evidence type="ECO:0000259" key="8">
    <source>
        <dbReference type="Pfam" id="PF00441"/>
    </source>
</evidence>
<evidence type="ECO:0000256" key="7">
    <source>
        <dbReference type="RuleBase" id="RU362125"/>
    </source>
</evidence>